<dbReference type="AlphaFoldDB" id="A0AAU9XZS7"/>
<proteinExistence type="predicted"/>
<name>A0AAU9XZS7_9CNID</name>
<keyword evidence="1" id="KW-1133">Transmembrane helix</keyword>
<comment type="caution">
    <text evidence="2">The sequence shown here is derived from an EMBL/GenBank/DDBJ whole genome shotgun (WGS) entry which is preliminary data.</text>
</comment>
<accession>A0AAU9XZS7</accession>
<evidence type="ECO:0000313" key="3">
    <source>
        <dbReference type="Proteomes" id="UP001159428"/>
    </source>
</evidence>
<reference evidence="2 3" key="1">
    <citation type="submission" date="2022-05" db="EMBL/GenBank/DDBJ databases">
        <authorList>
            <consortium name="Genoscope - CEA"/>
            <person name="William W."/>
        </authorList>
    </citation>
    <scope>NUCLEOTIDE SEQUENCE [LARGE SCALE GENOMIC DNA]</scope>
</reference>
<evidence type="ECO:0000256" key="1">
    <source>
        <dbReference type="SAM" id="Phobius"/>
    </source>
</evidence>
<keyword evidence="1" id="KW-0472">Membrane</keyword>
<dbReference type="EMBL" id="CALNXJ010000089">
    <property type="protein sequence ID" value="CAH3163002.1"/>
    <property type="molecule type" value="Genomic_DNA"/>
</dbReference>
<keyword evidence="1" id="KW-0812">Transmembrane</keyword>
<protein>
    <submittedName>
        <fullName evidence="2">Uncharacterized protein</fullName>
    </submittedName>
</protein>
<feature type="transmembrane region" description="Helical" evidence="1">
    <location>
        <begin position="85"/>
        <end position="112"/>
    </location>
</feature>
<keyword evidence="3" id="KW-1185">Reference proteome</keyword>
<organism evidence="2 3">
    <name type="scientific">Pocillopora meandrina</name>
    <dbReference type="NCBI Taxonomy" id="46732"/>
    <lineage>
        <taxon>Eukaryota</taxon>
        <taxon>Metazoa</taxon>
        <taxon>Cnidaria</taxon>
        <taxon>Anthozoa</taxon>
        <taxon>Hexacorallia</taxon>
        <taxon>Scleractinia</taxon>
        <taxon>Astrocoeniina</taxon>
        <taxon>Pocilloporidae</taxon>
        <taxon>Pocillopora</taxon>
    </lineage>
</organism>
<sequence length="134" mass="15197">MFSTNGISSAATLSMNNFKLRYILERASLRALSRKRVTTDAVIKEFVALDCINRNKVGISEGGIGVNQLSIFDLTLYCYITLQTIWLFFNILFIGVNSGISFCSPGTMLTYFKVYRIIRRYYSKIQGGGLFQNF</sequence>
<gene>
    <name evidence="2" type="ORF">PMEA_00034531</name>
</gene>
<evidence type="ECO:0000313" key="2">
    <source>
        <dbReference type="EMBL" id="CAH3163002.1"/>
    </source>
</evidence>
<dbReference type="Proteomes" id="UP001159428">
    <property type="component" value="Unassembled WGS sequence"/>
</dbReference>